<accession>A0A9P5YNF6</accession>
<keyword evidence="1" id="KW-1133">Transmembrane helix</keyword>
<organism evidence="2 3">
    <name type="scientific">Pholiota conissans</name>
    <dbReference type="NCBI Taxonomy" id="109636"/>
    <lineage>
        <taxon>Eukaryota</taxon>
        <taxon>Fungi</taxon>
        <taxon>Dikarya</taxon>
        <taxon>Basidiomycota</taxon>
        <taxon>Agaricomycotina</taxon>
        <taxon>Agaricomycetes</taxon>
        <taxon>Agaricomycetidae</taxon>
        <taxon>Agaricales</taxon>
        <taxon>Agaricineae</taxon>
        <taxon>Strophariaceae</taxon>
        <taxon>Pholiota</taxon>
    </lineage>
</organism>
<comment type="caution">
    <text evidence="2">The sequence shown here is derived from an EMBL/GenBank/DDBJ whole genome shotgun (WGS) entry which is preliminary data.</text>
</comment>
<feature type="transmembrane region" description="Helical" evidence="1">
    <location>
        <begin position="25"/>
        <end position="44"/>
    </location>
</feature>
<dbReference type="Proteomes" id="UP000807469">
    <property type="component" value="Unassembled WGS sequence"/>
</dbReference>
<evidence type="ECO:0000313" key="3">
    <source>
        <dbReference type="Proteomes" id="UP000807469"/>
    </source>
</evidence>
<keyword evidence="1" id="KW-0472">Membrane</keyword>
<keyword evidence="3" id="KW-1185">Reference proteome</keyword>
<dbReference type="EMBL" id="MU155479">
    <property type="protein sequence ID" value="KAF9472998.1"/>
    <property type="molecule type" value="Genomic_DNA"/>
</dbReference>
<evidence type="ECO:0000256" key="1">
    <source>
        <dbReference type="SAM" id="Phobius"/>
    </source>
</evidence>
<gene>
    <name evidence="2" type="ORF">BDN70DRAFT_421607</name>
</gene>
<name>A0A9P5YNF6_9AGAR</name>
<evidence type="ECO:0000313" key="2">
    <source>
        <dbReference type="EMBL" id="KAF9472998.1"/>
    </source>
</evidence>
<protein>
    <submittedName>
        <fullName evidence="2">Uncharacterized protein</fullName>
    </submittedName>
</protein>
<proteinExistence type="predicted"/>
<reference evidence="2" key="1">
    <citation type="submission" date="2020-11" db="EMBL/GenBank/DDBJ databases">
        <authorList>
            <consortium name="DOE Joint Genome Institute"/>
            <person name="Ahrendt S."/>
            <person name="Riley R."/>
            <person name="Andreopoulos W."/>
            <person name="Labutti K."/>
            <person name="Pangilinan J."/>
            <person name="Ruiz-Duenas F.J."/>
            <person name="Barrasa J.M."/>
            <person name="Sanchez-Garcia M."/>
            <person name="Camarero S."/>
            <person name="Miyauchi S."/>
            <person name="Serrano A."/>
            <person name="Linde D."/>
            <person name="Babiker R."/>
            <person name="Drula E."/>
            <person name="Ayuso-Fernandez I."/>
            <person name="Pacheco R."/>
            <person name="Padilla G."/>
            <person name="Ferreira P."/>
            <person name="Barriuso J."/>
            <person name="Kellner H."/>
            <person name="Castanera R."/>
            <person name="Alfaro M."/>
            <person name="Ramirez L."/>
            <person name="Pisabarro A.G."/>
            <person name="Kuo A."/>
            <person name="Tritt A."/>
            <person name="Lipzen A."/>
            <person name="He G."/>
            <person name="Yan M."/>
            <person name="Ng V."/>
            <person name="Cullen D."/>
            <person name="Martin F."/>
            <person name="Rosso M.-N."/>
            <person name="Henrissat B."/>
            <person name="Hibbett D."/>
            <person name="Martinez A.T."/>
            <person name="Grigoriev I.V."/>
        </authorList>
    </citation>
    <scope>NUCLEOTIDE SEQUENCE</scope>
    <source>
        <strain evidence="2">CIRM-BRFM 674</strain>
    </source>
</reference>
<sequence>MACVNSISGVFYLTSQCKPYFALRAWFLVYLRPHVVCVALLPLFHYIRKRHSGVCCLTIHLCSDHRPQVES</sequence>
<keyword evidence="1" id="KW-0812">Transmembrane</keyword>
<dbReference type="AlphaFoldDB" id="A0A9P5YNF6"/>